<name>A0A0G4NFR9_VERLO</name>
<evidence type="ECO:0000313" key="2">
    <source>
        <dbReference type="EMBL" id="CRK45391.1"/>
    </source>
</evidence>
<proteinExistence type="predicted"/>
<dbReference type="EMBL" id="CVQI01034751">
    <property type="protein sequence ID" value="CRK45391.1"/>
    <property type="molecule type" value="Genomic_DNA"/>
</dbReference>
<accession>A0A0G4NFR9</accession>
<dbReference type="AlphaFoldDB" id="A0A0G4NFR9"/>
<organism evidence="2 3">
    <name type="scientific">Verticillium longisporum</name>
    <name type="common">Verticillium dahliae var. longisporum</name>
    <dbReference type="NCBI Taxonomy" id="100787"/>
    <lineage>
        <taxon>Eukaryota</taxon>
        <taxon>Fungi</taxon>
        <taxon>Dikarya</taxon>
        <taxon>Ascomycota</taxon>
        <taxon>Pezizomycotina</taxon>
        <taxon>Sordariomycetes</taxon>
        <taxon>Hypocreomycetidae</taxon>
        <taxon>Glomerellales</taxon>
        <taxon>Plectosphaerellaceae</taxon>
        <taxon>Verticillium</taxon>
    </lineage>
</organism>
<evidence type="ECO:0000256" key="1">
    <source>
        <dbReference type="SAM" id="MobiDB-lite"/>
    </source>
</evidence>
<evidence type="ECO:0000313" key="3">
    <source>
        <dbReference type="Proteomes" id="UP000045706"/>
    </source>
</evidence>
<gene>
    <name evidence="2" type="ORF">BN1723_016540</name>
</gene>
<feature type="compositionally biased region" description="Polar residues" evidence="1">
    <location>
        <begin position="156"/>
        <end position="165"/>
    </location>
</feature>
<reference evidence="3" key="1">
    <citation type="submission" date="2015-05" db="EMBL/GenBank/DDBJ databases">
        <authorList>
            <person name="Fogelqvist Johan"/>
        </authorList>
    </citation>
    <scope>NUCLEOTIDE SEQUENCE [LARGE SCALE GENOMIC DNA]</scope>
</reference>
<sequence>LHGQIRVTSVTIMAQRIVVKCQSQLIPGKPAERRKTMAGLICRHEWDRDFDDNQDFFNSLGLYEADNAKCYFLLDNGASEGKAPEVRVYRWDGNKLDPKTVYPALVQYLEHIPFGRQPETAGLTDDEYLALYGQVELDQLISQRKEQEERRRRSTGKTASRGSVT</sequence>
<protein>
    <submittedName>
        <fullName evidence="2">Uncharacterized protein</fullName>
    </submittedName>
</protein>
<feature type="region of interest" description="Disordered" evidence="1">
    <location>
        <begin position="143"/>
        <end position="165"/>
    </location>
</feature>
<dbReference type="Proteomes" id="UP000045706">
    <property type="component" value="Unassembled WGS sequence"/>
</dbReference>
<feature type="non-terminal residue" evidence="2">
    <location>
        <position position="1"/>
    </location>
</feature>